<dbReference type="AlphaFoldDB" id="A0A133XV70"/>
<sequence length="71" mass="8196">MVTETTRSLKLRDIRKIARFTQEQVAGILGVSTPTYIKLEKNPELLTIEDARRLAQLFNVSVTQIFFDEKL</sequence>
<dbReference type="PANTHER" id="PTHR46558:SF4">
    <property type="entry name" value="DNA-BIDING PHAGE PROTEIN"/>
    <property type="match status" value="1"/>
</dbReference>
<evidence type="ECO:0000256" key="1">
    <source>
        <dbReference type="ARBA" id="ARBA00023125"/>
    </source>
</evidence>
<reference evidence="4" key="1">
    <citation type="submission" date="2016-01" db="EMBL/GenBank/DDBJ databases">
        <authorList>
            <person name="Mitreva M."/>
            <person name="Pepin K.H."/>
            <person name="Mihindukulasuriya K.A."/>
            <person name="Fulton R."/>
            <person name="Fronick C."/>
            <person name="O'Laughlin M."/>
            <person name="Miner T."/>
            <person name="Herter B."/>
            <person name="Rosa B.A."/>
            <person name="Cordes M."/>
            <person name="Tomlinson C."/>
            <person name="Wollam A."/>
            <person name="Palsikar V.B."/>
            <person name="Mardis E.R."/>
            <person name="Wilson R.K."/>
        </authorList>
    </citation>
    <scope>NUCLEOTIDE SEQUENCE [LARGE SCALE GENOMIC DNA]</scope>
    <source>
        <strain evidence="4">DNF00019</strain>
    </source>
</reference>
<dbReference type="SMART" id="SM00530">
    <property type="entry name" value="HTH_XRE"/>
    <property type="match status" value="1"/>
</dbReference>
<keyword evidence="1 3" id="KW-0238">DNA-binding</keyword>
<feature type="domain" description="HTH cro/C1-type" evidence="2">
    <location>
        <begin position="11"/>
        <end position="65"/>
    </location>
</feature>
<evidence type="ECO:0000313" key="4">
    <source>
        <dbReference type="Proteomes" id="UP000070675"/>
    </source>
</evidence>
<organism evidence="3 4">
    <name type="scientific">Atopobium deltae</name>
    <dbReference type="NCBI Taxonomy" id="1393034"/>
    <lineage>
        <taxon>Bacteria</taxon>
        <taxon>Bacillati</taxon>
        <taxon>Actinomycetota</taxon>
        <taxon>Coriobacteriia</taxon>
        <taxon>Coriobacteriales</taxon>
        <taxon>Atopobiaceae</taxon>
        <taxon>Atopobium</taxon>
    </lineage>
</organism>
<dbReference type="RefSeq" id="WP_066305283.1">
    <property type="nucleotide sequence ID" value="NZ_KQ959491.1"/>
</dbReference>
<name>A0A133XV70_9ACTN</name>
<proteinExistence type="predicted"/>
<dbReference type="InterPro" id="IPR001387">
    <property type="entry name" value="Cro/C1-type_HTH"/>
</dbReference>
<dbReference type="Gene3D" id="1.10.260.40">
    <property type="entry name" value="lambda repressor-like DNA-binding domains"/>
    <property type="match status" value="1"/>
</dbReference>
<evidence type="ECO:0000313" key="3">
    <source>
        <dbReference type="EMBL" id="KXB34846.1"/>
    </source>
</evidence>
<keyword evidence="4" id="KW-1185">Reference proteome</keyword>
<dbReference type="GO" id="GO:0003677">
    <property type="term" value="F:DNA binding"/>
    <property type="evidence" value="ECO:0007669"/>
    <property type="project" value="UniProtKB-KW"/>
</dbReference>
<dbReference type="Proteomes" id="UP000070675">
    <property type="component" value="Unassembled WGS sequence"/>
</dbReference>
<dbReference type="EMBL" id="LSCR01000011">
    <property type="protein sequence ID" value="KXB34846.1"/>
    <property type="molecule type" value="Genomic_DNA"/>
</dbReference>
<dbReference type="PANTHER" id="PTHR46558">
    <property type="entry name" value="TRACRIPTIONAL REGULATORY PROTEIN-RELATED-RELATED"/>
    <property type="match status" value="1"/>
</dbReference>
<dbReference type="PATRIC" id="fig|1393034.3.peg.717"/>
<gene>
    <name evidence="3" type="ORF">HMPREF3192_00743</name>
</gene>
<dbReference type="InterPro" id="IPR010982">
    <property type="entry name" value="Lambda_DNA-bd_dom_sf"/>
</dbReference>
<accession>A0A133XV70</accession>
<dbReference type="SUPFAM" id="SSF47413">
    <property type="entry name" value="lambda repressor-like DNA-binding domains"/>
    <property type="match status" value="1"/>
</dbReference>
<dbReference type="OrthoDB" id="3194888at2"/>
<protein>
    <submittedName>
        <fullName evidence="3">DNA-binding helix-turn-helix protein</fullName>
    </submittedName>
</protein>
<evidence type="ECO:0000259" key="2">
    <source>
        <dbReference type="PROSITE" id="PS50943"/>
    </source>
</evidence>
<dbReference type="CDD" id="cd00093">
    <property type="entry name" value="HTH_XRE"/>
    <property type="match status" value="1"/>
</dbReference>
<dbReference type="Pfam" id="PF01381">
    <property type="entry name" value="HTH_3"/>
    <property type="match status" value="1"/>
</dbReference>
<comment type="caution">
    <text evidence="3">The sequence shown here is derived from an EMBL/GenBank/DDBJ whole genome shotgun (WGS) entry which is preliminary data.</text>
</comment>
<dbReference type="PROSITE" id="PS50943">
    <property type="entry name" value="HTH_CROC1"/>
    <property type="match status" value="1"/>
</dbReference>
<dbReference type="STRING" id="1393034.HMPREF3192_00743"/>